<keyword evidence="7" id="KW-0030">Aminoacyl-tRNA synthetase</keyword>
<protein>
    <recommendedName>
        <fullName evidence="4">Cys-tRNA(Pro)/Cys-tRNA(Cys) deacylase</fullName>
        <ecNumber evidence="4">4.2.-.-</ecNumber>
    </recommendedName>
</protein>
<keyword evidence="8" id="KW-1185">Reference proteome</keyword>
<evidence type="ECO:0000259" key="6">
    <source>
        <dbReference type="Pfam" id="PF04073"/>
    </source>
</evidence>
<reference evidence="7 8" key="1">
    <citation type="submission" date="2014-03" db="EMBL/GenBank/DDBJ databases">
        <title>Genomics of Bifidobacteria.</title>
        <authorList>
            <person name="Ventura M."/>
            <person name="Milani C."/>
            <person name="Lugli G.A."/>
        </authorList>
    </citation>
    <scope>NUCLEOTIDE SEQUENCE [LARGE SCALE GENOMIC DNA]</scope>
    <source>
        <strain evidence="7 8">DSM 21395</strain>
    </source>
</reference>
<organism evidence="7 8">
    <name type="scientific">Bifidobacterium mongoliense DSM 21395</name>
    <dbReference type="NCBI Taxonomy" id="1437603"/>
    <lineage>
        <taxon>Bacteria</taxon>
        <taxon>Bacillati</taxon>
        <taxon>Actinomycetota</taxon>
        <taxon>Actinomycetes</taxon>
        <taxon>Bifidobacteriales</taxon>
        <taxon>Bifidobacteriaceae</taxon>
        <taxon>Bifidobacterium</taxon>
    </lineage>
</organism>
<feature type="domain" description="YbaK/aminoacyl-tRNA synthetase-associated" evidence="6">
    <location>
        <begin position="52"/>
        <end position="162"/>
    </location>
</feature>
<evidence type="ECO:0000256" key="3">
    <source>
        <dbReference type="ARBA" id="ARBA00023239"/>
    </source>
</evidence>
<dbReference type="Pfam" id="PF04073">
    <property type="entry name" value="tRNA_edit"/>
    <property type="match status" value="1"/>
</dbReference>
<gene>
    <name evidence="7" type="ORF">BMON_0619</name>
</gene>
<dbReference type="InterPro" id="IPR007214">
    <property type="entry name" value="YbaK/aa-tRNA-synth-assoc-dom"/>
</dbReference>
<accession>A0A087C1B2</accession>
<dbReference type="InterPro" id="IPR036754">
    <property type="entry name" value="YbaK/aa-tRNA-synt-asso_dom_sf"/>
</dbReference>
<dbReference type="NCBIfam" id="TIGR00011">
    <property type="entry name" value="YbaK_EbsC"/>
    <property type="match status" value="1"/>
</dbReference>
<dbReference type="SUPFAM" id="SSF55826">
    <property type="entry name" value="YbaK/ProRS associated domain"/>
    <property type="match status" value="1"/>
</dbReference>
<keyword evidence="7" id="KW-0436">Ligase</keyword>
<evidence type="ECO:0000256" key="2">
    <source>
        <dbReference type="ARBA" id="ARBA00022917"/>
    </source>
</evidence>
<sequence length="175" mass="18746">MVYNRGMSKRKHHEPKTASTPATSQLTAAGIDFQVLEYEHDPDHMDQGYGIEAAARLGIDPKHVYKTLMADLGHERVIAVVPVDGHLDLKALAASVGAKKAVMADPATAQRESGYVLGGISPFGQRTRHRIVLDAGALDADRIVVSGGKRGFDVSLKPQDLIAVLDAVTAPLSTW</sequence>
<name>A0A087C1B2_9BIFI</name>
<keyword evidence="2 4" id="KW-0648">Protein biosynthesis</keyword>
<evidence type="ECO:0000313" key="8">
    <source>
        <dbReference type="Proteomes" id="UP000029082"/>
    </source>
</evidence>
<dbReference type="Proteomes" id="UP000029082">
    <property type="component" value="Unassembled WGS sequence"/>
</dbReference>
<feature type="region of interest" description="Disordered" evidence="5">
    <location>
        <begin position="1"/>
        <end position="24"/>
    </location>
</feature>
<dbReference type="Gene3D" id="3.90.960.10">
    <property type="entry name" value="YbaK/aminoacyl-tRNA synthetase-associated domain"/>
    <property type="match status" value="1"/>
</dbReference>
<dbReference type="PIRSF" id="PIRSF006181">
    <property type="entry name" value="EbsC_YbaK"/>
    <property type="match status" value="1"/>
</dbReference>
<comment type="similarity">
    <text evidence="1 4">Belongs to the prolyl-tRNA editing family. YbaK/EbsC subfamily.</text>
</comment>
<dbReference type="GO" id="GO:0016829">
    <property type="term" value="F:lyase activity"/>
    <property type="evidence" value="ECO:0007669"/>
    <property type="project" value="UniProtKB-KW"/>
</dbReference>
<dbReference type="AlphaFoldDB" id="A0A087C1B2"/>
<evidence type="ECO:0000256" key="5">
    <source>
        <dbReference type="SAM" id="MobiDB-lite"/>
    </source>
</evidence>
<dbReference type="EMBL" id="JGZE01000010">
    <property type="protein sequence ID" value="KFI77062.1"/>
    <property type="molecule type" value="Genomic_DNA"/>
</dbReference>
<dbReference type="CDD" id="cd00002">
    <property type="entry name" value="YbaK_deacylase"/>
    <property type="match status" value="1"/>
</dbReference>
<keyword evidence="3 4" id="KW-0456">Lyase</keyword>
<dbReference type="InterPro" id="IPR004369">
    <property type="entry name" value="Prolyl-tRNA_editing_YbaK/EbsC"/>
</dbReference>
<dbReference type="GO" id="GO:0002161">
    <property type="term" value="F:aminoacyl-tRNA deacylase activity"/>
    <property type="evidence" value="ECO:0007669"/>
    <property type="project" value="InterPro"/>
</dbReference>
<dbReference type="GO" id="GO:0006412">
    <property type="term" value="P:translation"/>
    <property type="evidence" value="ECO:0007669"/>
    <property type="project" value="UniProtKB-KW"/>
</dbReference>
<evidence type="ECO:0000256" key="4">
    <source>
        <dbReference type="PIRNR" id="PIRNR006181"/>
    </source>
</evidence>
<dbReference type="EC" id="4.2.-.-" evidence="4"/>
<dbReference type="STRING" id="1437603.GCA_000771525_00227"/>
<dbReference type="PANTHER" id="PTHR30411">
    <property type="entry name" value="CYTOPLASMIC PROTEIN"/>
    <property type="match status" value="1"/>
</dbReference>
<proteinExistence type="inferred from homology"/>
<dbReference type="GO" id="GO:0004812">
    <property type="term" value="F:aminoacyl-tRNA ligase activity"/>
    <property type="evidence" value="ECO:0007669"/>
    <property type="project" value="UniProtKB-KW"/>
</dbReference>
<dbReference type="PANTHER" id="PTHR30411:SF0">
    <property type="entry name" value="CYS-TRNA(PRO)_CYS-TRNA(CYS) DEACYLASE YBAK"/>
    <property type="match status" value="1"/>
</dbReference>
<evidence type="ECO:0000313" key="7">
    <source>
        <dbReference type="EMBL" id="KFI77062.1"/>
    </source>
</evidence>
<evidence type="ECO:0000256" key="1">
    <source>
        <dbReference type="ARBA" id="ARBA00009798"/>
    </source>
</evidence>
<dbReference type="eggNOG" id="COG2606">
    <property type="taxonomic scope" value="Bacteria"/>
</dbReference>
<comment type="caution">
    <text evidence="7">The sequence shown here is derived from an EMBL/GenBank/DDBJ whole genome shotgun (WGS) entry which is preliminary data.</text>
</comment>